<dbReference type="SUPFAM" id="SSF52266">
    <property type="entry name" value="SGNH hydrolase"/>
    <property type="match status" value="1"/>
</dbReference>
<organism evidence="2 3">
    <name type="scientific">Chryseomicrobium palamuruense</name>
    <dbReference type="NCBI Taxonomy" id="682973"/>
    <lineage>
        <taxon>Bacteria</taxon>
        <taxon>Bacillati</taxon>
        <taxon>Bacillota</taxon>
        <taxon>Bacilli</taxon>
        <taxon>Bacillales</taxon>
        <taxon>Caryophanaceae</taxon>
        <taxon>Chryseomicrobium</taxon>
    </lineage>
</organism>
<gene>
    <name evidence="2" type="ORF">ACFO0S_06125</name>
</gene>
<dbReference type="PROSITE" id="PS51257">
    <property type="entry name" value="PROKAR_LIPOPROTEIN"/>
    <property type="match status" value="1"/>
</dbReference>
<dbReference type="Gene3D" id="3.40.50.1110">
    <property type="entry name" value="SGNH hydrolase"/>
    <property type="match status" value="1"/>
</dbReference>
<evidence type="ECO:0000313" key="2">
    <source>
        <dbReference type="EMBL" id="MFC4354658.1"/>
    </source>
</evidence>
<dbReference type="EMBL" id="JBHSEF010000011">
    <property type="protein sequence ID" value="MFC4354658.1"/>
    <property type="molecule type" value="Genomic_DNA"/>
</dbReference>
<dbReference type="InterPro" id="IPR013830">
    <property type="entry name" value="SGNH_hydro"/>
</dbReference>
<comment type="caution">
    <text evidence="2">The sequence shown here is derived from an EMBL/GenBank/DDBJ whole genome shotgun (WGS) entry which is preliminary data.</text>
</comment>
<evidence type="ECO:0000313" key="3">
    <source>
        <dbReference type="Proteomes" id="UP001595733"/>
    </source>
</evidence>
<dbReference type="InterPro" id="IPR051532">
    <property type="entry name" value="Ester_Hydrolysis_Enzymes"/>
</dbReference>
<name>A0ABV8UW23_9BACL</name>
<reference evidence="3" key="1">
    <citation type="journal article" date="2019" name="Int. J. Syst. Evol. Microbiol.">
        <title>The Global Catalogue of Microorganisms (GCM) 10K type strain sequencing project: providing services to taxonomists for standard genome sequencing and annotation.</title>
        <authorList>
            <consortium name="The Broad Institute Genomics Platform"/>
            <consortium name="The Broad Institute Genome Sequencing Center for Infectious Disease"/>
            <person name="Wu L."/>
            <person name="Ma J."/>
        </authorList>
    </citation>
    <scope>NUCLEOTIDE SEQUENCE [LARGE SCALE GENOMIC DNA]</scope>
    <source>
        <strain evidence="3">CCUG 50353</strain>
    </source>
</reference>
<dbReference type="RefSeq" id="WP_378140928.1">
    <property type="nucleotide sequence ID" value="NZ_JBHSEF010000011.1"/>
</dbReference>
<dbReference type="PANTHER" id="PTHR30383:SF27">
    <property type="entry name" value="SPORE GERMINATION LIPASE LIPC"/>
    <property type="match status" value="1"/>
</dbReference>
<keyword evidence="3" id="KW-1185">Reference proteome</keyword>
<dbReference type="Pfam" id="PF13472">
    <property type="entry name" value="Lipase_GDSL_2"/>
    <property type="match status" value="1"/>
</dbReference>
<protein>
    <submittedName>
        <fullName evidence="2">GDSL-type esterase/lipase family protein</fullName>
    </submittedName>
</protein>
<dbReference type="PANTHER" id="PTHR30383">
    <property type="entry name" value="THIOESTERASE 1/PROTEASE 1/LYSOPHOSPHOLIPASE L1"/>
    <property type="match status" value="1"/>
</dbReference>
<feature type="domain" description="SGNH hydrolase-type esterase" evidence="1">
    <location>
        <begin position="54"/>
        <end position="244"/>
    </location>
</feature>
<accession>A0ABV8UW23</accession>
<dbReference type="InterPro" id="IPR036514">
    <property type="entry name" value="SGNH_hydro_sf"/>
</dbReference>
<evidence type="ECO:0000259" key="1">
    <source>
        <dbReference type="Pfam" id="PF13472"/>
    </source>
</evidence>
<sequence length="272" mass="30892">MKRLLVVLLMVTIVLAGCSSIVIKPIFGLKEREEPTNLQVPYGVFPDNLLFLGLGDSLTVGIGDELQKNGYLGRVKDVFLQSESVEDVDLINTAKRGRRSDQLMTLLSSGNLDKEIQEASHIFLSIGGNDIMRVIKRDLFSLKLEAFEEEQIFYETRYFHILHYIRQLNPKAPITALGLYNPFSLITVESQEVETIVTSWNHSMEDTLLEFENTCFVPVQDLFYTNTNLVYHTDFFHPNASGYESIAGRMTRTMESCGFIEIDNGELYVKGE</sequence>
<proteinExistence type="predicted"/>
<dbReference type="Proteomes" id="UP001595733">
    <property type="component" value="Unassembled WGS sequence"/>
</dbReference>